<gene>
    <name evidence="3" type="ORF">SG35_001210</name>
</gene>
<dbReference type="RefSeq" id="WP_084692813.1">
    <property type="nucleotide sequence ID" value="NZ_CP059735.1"/>
</dbReference>
<evidence type="ECO:0000259" key="2">
    <source>
        <dbReference type="Pfam" id="PF01979"/>
    </source>
</evidence>
<feature type="domain" description="Amidohydrolase-related" evidence="2">
    <location>
        <begin position="293"/>
        <end position="640"/>
    </location>
</feature>
<dbReference type="PANTHER" id="PTHR43135">
    <property type="entry name" value="ALPHA-D-RIBOSE 1-METHYLPHOSPHONATE 5-TRIPHOSPHATE DIPHOSPHATASE"/>
    <property type="match status" value="1"/>
</dbReference>
<dbReference type="InterPro" id="IPR051781">
    <property type="entry name" value="Metallo-dep_Hydrolase"/>
</dbReference>
<dbReference type="KEGG" id="tact:SG35_001210"/>
<accession>A0AAF0C422</accession>
<dbReference type="Gene3D" id="3.40.50.10910">
    <property type="entry name" value="Amidohydrolase"/>
    <property type="match status" value="1"/>
</dbReference>
<evidence type="ECO:0000313" key="4">
    <source>
        <dbReference type="Proteomes" id="UP000032568"/>
    </source>
</evidence>
<proteinExistence type="predicted"/>
<dbReference type="InterPro" id="IPR006680">
    <property type="entry name" value="Amidohydro-rel"/>
</dbReference>
<evidence type="ECO:0000256" key="1">
    <source>
        <dbReference type="SAM" id="SignalP"/>
    </source>
</evidence>
<dbReference type="AlphaFoldDB" id="A0AAF0C422"/>
<dbReference type="Pfam" id="PF01979">
    <property type="entry name" value="Amidohydro_1"/>
    <property type="match status" value="1"/>
</dbReference>
<dbReference type="SUPFAM" id="SSF51338">
    <property type="entry name" value="Composite domain of metallo-dependent hydrolases"/>
    <property type="match status" value="1"/>
</dbReference>
<keyword evidence="4" id="KW-1185">Reference proteome</keyword>
<feature type="signal peptide" evidence="1">
    <location>
        <begin position="1"/>
        <end position="19"/>
    </location>
</feature>
<dbReference type="PANTHER" id="PTHR43135:SF3">
    <property type="entry name" value="ALPHA-D-RIBOSE 1-METHYLPHOSPHONATE 5-TRIPHOSPHATE DIPHOSPHATASE"/>
    <property type="match status" value="1"/>
</dbReference>
<reference evidence="3 4" key="2">
    <citation type="journal article" date="2022" name="Mar. Drugs">
        <title>Bioassay-Guided Fractionation Leads to the Detection of Cholic Acid Generated by the Rare Thalassomonas sp.</title>
        <authorList>
            <person name="Pheiffer F."/>
            <person name="Schneider Y.K."/>
            <person name="Hansen E.H."/>
            <person name="Andersen J.H."/>
            <person name="Isaksson J."/>
            <person name="Busche T."/>
            <person name="R C."/>
            <person name="Kalinowski J."/>
            <person name="Zyl L.V."/>
            <person name="Trindade M."/>
        </authorList>
    </citation>
    <scope>NUCLEOTIDE SEQUENCE [LARGE SCALE GENOMIC DNA]</scope>
    <source>
        <strain evidence="3 4">A5K-106</strain>
    </source>
</reference>
<dbReference type="Proteomes" id="UP000032568">
    <property type="component" value="Chromosome"/>
</dbReference>
<organism evidence="3 4">
    <name type="scientific">Thalassomonas actiniarum</name>
    <dbReference type="NCBI Taxonomy" id="485447"/>
    <lineage>
        <taxon>Bacteria</taxon>
        <taxon>Pseudomonadati</taxon>
        <taxon>Pseudomonadota</taxon>
        <taxon>Gammaproteobacteria</taxon>
        <taxon>Alteromonadales</taxon>
        <taxon>Colwelliaceae</taxon>
        <taxon>Thalassomonas</taxon>
    </lineage>
</organism>
<sequence length="664" mass="73945">MRPQFLFLILILLPLMSQAQQVIKYDWLTSGEKSGFMEVTHLDDKHSVTTFEFNDRGRGPKLRDEIWLNDQGIISKQIVTGHAYMGAKTDEKFTLKGNVARWQNTLEADSKTIKDKAFYSAADGTLYFYELLVKAIDASKEKKIQMLPSGTASFEKITSTRVSLGDQTKTVHLLAIKGFGFSPTYGWFDDNYRLFGFSFGWMGIVPEGWGANLAKLKELQEAAEDNYFRQQAETFGEDLAGVTLIKNINVFTATDAGLLKDTQVAIENGKIIAVGKQAEVKPTRTIDGKGNTLMPGLWDMHSHISLQSGYLNIAAGVTSARDLANDHNQLMEATKLFNQNAAIGPTVYRAGFIDQQSPYSAPTGKLASTLEQALEYIDWYGERGYQQIKIYSSINPEWVPELAKRVHKNNMKLSGHIPSFMTTEQAVKDGFDEIQHINMVFLNFLADKDSDTRTPVRFTLVGDKAGELDLDSKEVNDFIALLKKEDVIVDPTVTIFEGMFLNKAGEIDPSYRAIAEHMPADVRRGFLSADLDINTDNEAAYKRSFQALLKMIKKLHDAGIRLVPGTDALEGFTLHRELELYAKAGISNEDVLKIATVNSARIAGQENVGTIAPGQTADFILLEGNPLENISDIRKVALVFKGEKLYKPNELHQAIGIKPFSAFH</sequence>
<evidence type="ECO:0000313" key="3">
    <source>
        <dbReference type="EMBL" id="WDD99339.1"/>
    </source>
</evidence>
<reference evidence="3 4" key="1">
    <citation type="journal article" date="2015" name="Genome Announc.">
        <title>Draft Genome Sequences of Marine Isolates of Thalassomonas viridans and Thalassomonas actiniarum.</title>
        <authorList>
            <person name="Olonade I."/>
            <person name="van Zyl L.J."/>
            <person name="Trindade M."/>
        </authorList>
    </citation>
    <scope>NUCLEOTIDE SEQUENCE [LARGE SCALE GENOMIC DNA]</scope>
    <source>
        <strain evidence="3 4">A5K-106</strain>
    </source>
</reference>
<dbReference type="Gene3D" id="1.20.58.520">
    <property type="entry name" value="Amidohydrolase"/>
    <property type="match status" value="1"/>
</dbReference>
<dbReference type="SUPFAM" id="SSF51556">
    <property type="entry name" value="Metallo-dependent hydrolases"/>
    <property type="match status" value="1"/>
</dbReference>
<dbReference type="Gene3D" id="2.30.40.10">
    <property type="entry name" value="Urease, subunit C, domain 1"/>
    <property type="match status" value="2"/>
</dbReference>
<keyword evidence="1" id="KW-0732">Signal</keyword>
<protein>
    <submittedName>
        <fullName evidence="3">Amidohydrolase family protein</fullName>
    </submittedName>
</protein>
<dbReference type="InterPro" id="IPR011059">
    <property type="entry name" value="Metal-dep_hydrolase_composite"/>
</dbReference>
<feature type="chain" id="PRO_5041975115" evidence="1">
    <location>
        <begin position="20"/>
        <end position="664"/>
    </location>
</feature>
<name>A0AAF0C422_9GAMM</name>
<dbReference type="InterPro" id="IPR032466">
    <property type="entry name" value="Metal_Hydrolase"/>
</dbReference>
<dbReference type="GO" id="GO:0016810">
    <property type="term" value="F:hydrolase activity, acting on carbon-nitrogen (but not peptide) bonds"/>
    <property type="evidence" value="ECO:0007669"/>
    <property type="project" value="InterPro"/>
</dbReference>
<dbReference type="EMBL" id="CP059735">
    <property type="protein sequence ID" value="WDD99339.1"/>
    <property type="molecule type" value="Genomic_DNA"/>
</dbReference>
<dbReference type="Gene3D" id="3.30.110.90">
    <property type="entry name" value="Amidohydrolase"/>
    <property type="match status" value="2"/>
</dbReference>